<dbReference type="InterPro" id="IPR001647">
    <property type="entry name" value="HTH_TetR"/>
</dbReference>
<dbReference type="AlphaFoldDB" id="K6GJZ7"/>
<keyword evidence="1 2" id="KW-0238">DNA-binding</keyword>
<sequence>MDKNTYKGRKNVEKQLINSAAILVGSIGPNQLSIRDIADHAGVNHAQIHHYFGGKQGLLEATYKQLAFEHMEQLERRNVNPDNLGKEPLSDITDNYFRAIIRAVLDKKMDLVRIQVDAGYSMSRKTLAELTKLSGLKKPTAEIKAAVALVMALEFGYASMKDYIKEVLKISDKDLPVFMNLFYEARELGLKKILKK</sequence>
<organism evidence="4 5">
    <name type="scientific">SAR86 cluster bacterium SAR86E</name>
    <dbReference type="NCBI Taxonomy" id="1208365"/>
    <lineage>
        <taxon>Bacteria</taxon>
        <taxon>Pseudomonadati</taxon>
        <taxon>Pseudomonadota</taxon>
        <taxon>Gammaproteobacteria</taxon>
        <taxon>SAR86 cluster</taxon>
    </lineage>
</organism>
<dbReference type="Pfam" id="PF00440">
    <property type="entry name" value="TetR_N"/>
    <property type="match status" value="1"/>
</dbReference>
<dbReference type="SUPFAM" id="SSF46689">
    <property type="entry name" value="Homeodomain-like"/>
    <property type="match status" value="1"/>
</dbReference>
<proteinExistence type="predicted"/>
<keyword evidence="5" id="KW-1185">Reference proteome</keyword>
<dbReference type="PROSITE" id="PS50977">
    <property type="entry name" value="HTH_TETR_2"/>
    <property type="match status" value="1"/>
</dbReference>
<dbReference type="InterPro" id="IPR009057">
    <property type="entry name" value="Homeodomain-like_sf"/>
</dbReference>
<dbReference type="GO" id="GO:0003677">
    <property type="term" value="F:DNA binding"/>
    <property type="evidence" value="ECO:0007669"/>
    <property type="project" value="UniProtKB-UniRule"/>
</dbReference>
<evidence type="ECO:0000313" key="4">
    <source>
        <dbReference type="EMBL" id="EKO37295.1"/>
    </source>
</evidence>
<comment type="caution">
    <text evidence="4">The sequence shown here is derived from an EMBL/GenBank/DDBJ whole genome shotgun (WGS) entry which is preliminary data.</text>
</comment>
<evidence type="ECO:0000256" key="1">
    <source>
        <dbReference type="ARBA" id="ARBA00023125"/>
    </source>
</evidence>
<protein>
    <submittedName>
        <fullName evidence="4">Transcriptional regulator, TetR family</fullName>
    </submittedName>
</protein>
<feature type="DNA-binding region" description="H-T-H motif" evidence="2">
    <location>
        <begin position="33"/>
        <end position="52"/>
    </location>
</feature>
<name>K6GJZ7_9GAMM</name>
<dbReference type="Gene3D" id="1.10.357.10">
    <property type="entry name" value="Tetracycline Repressor, domain 2"/>
    <property type="match status" value="1"/>
</dbReference>
<dbReference type="InterPro" id="IPR023772">
    <property type="entry name" value="DNA-bd_HTH_TetR-type_CS"/>
</dbReference>
<dbReference type="PATRIC" id="fig|1208365.4.peg.155"/>
<evidence type="ECO:0000313" key="5">
    <source>
        <dbReference type="Proteomes" id="UP000010310"/>
    </source>
</evidence>
<reference evidence="4 5" key="1">
    <citation type="submission" date="2012-09" db="EMBL/GenBank/DDBJ databases">
        <authorList>
            <person name="Dupont C.L."/>
            <person name="Rusch D.B."/>
            <person name="Lombardo M.-J."/>
            <person name="Novotny M."/>
            <person name="Yee-Greenbaum J."/>
            <person name="Laskin R."/>
        </authorList>
    </citation>
    <scope>NUCLEOTIDE SEQUENCE [LARGE SCALE GENOMIC DNA]</scope>
    <source>
        <strain evidence="4">SAR86E</strain>
    </source>
</reference>
<dbReference type="EMBL" id="AMWX01000001">
    <property type="protein sequence ID" value="EKO37295.1"/>
    <property type="molecule type" value="Genomic_DNA"/>
</dbReference>
<dbReference type="STRING" id="1208365.B273_0151"/>
<dbReference type="Proteomes" id="UP000010310">
    <property type="component" value="Unassembled WGS sequence"/>
</dbReference>
<evidence type="ECO:0000256" key="2">
    <source>
        <dbReference type="PROSITE-ProRule" id="PRU00335"/>
    </source>
</evidence>
<evidence type="ECO:0000259" key="3">
    <source>
        <dbReference type="PROSITE" id="PS50977"/>
    </source>
</evidence>
<accession>K6GJZ7</accession>
<feature type="domain" description="HTH tetR-type" evidence="3">
    <location>
        <begin position="10"/>
        <end position="70"/>
    </location>
</feature>
<gene>
    <name evidence="4" type="ORF">B273_0151</name>
</gene>
<dbReference type="PROSITE" id="PS01081">
    <property type="entry name" value="HTH_TETR_1"/>
    <property type="match status" value="1"/>
</dbReference>